<dbReference type="InterPro" id="IPR036390">
    <property type="entry name" value="WH_DNA-bd_sf"/>
</dbReference>
<comment type="caution">
    <text evidence="1">The sequence shown here is derived from an EMBL/GenBank/DDBJ whole genome shotgun (WGS) entry which is preliminary data.</text>
</comment>
<name>A0A8J6NQQ4_9BACT</name>
<accession>A0A8J6NQQ4</accession>
<sequence>MADAGVKAQGVGDRIVHLAGARTRDIVQVARRCYDRPAVRGRATVEDVEHSIEEIVAEEHDLLYECWLALTAHQQNILRAVAAGEKGLTTRETLAKFTLGSSGTVTNTVNSLIKANHLIRQDAYTRTKVTTPTGYDFDSPFFKGWVVRHTLSDIGLP</sequence>
<reference evidence="1 2" key="1">
    <citation type="submission" date="2020-08" db="EMBL/GenBank/DDBJ databases">
        <title>Bridging the membrane lipid divide: bacteria of the FCB group superphylum have the potential to synthesize archaeal ether lipids.</title>
        <authorList>
            <person name="Villanueva L."/>
            <person name="Von Meijenfeldt F.A.B."/>
            <person name="Westbye A.B."/>
            <person name="Yadav S."/>
            <person name="Hopmans E.C."/>
            <person name="Dutilh B.E."/>
            <person name="Sinninghe Damste J.S."/>
        </authorList>
    </citation>
    <scope>NUCLEOTIDE SEQUENCE [LARGE SCALE GENOMIC DNA]</scope>
    <source>
        <strain evidence="1">NIOZ-UU17</strain>
    </source>
</reference>
<proteinExistence type="predicted"/>
<organism evidence="1 2">
    <name type="scientific">Candidatus Desulfatibia vada</name>
    <dbReference type="NCBI Taxonomy" id="2841696"/>
    <lineage>
        <taxon>Bacteria</taxon>
        <taxon>Pseudomonadati</taxon>
        <taxon>Thermodesulfobacteriota</taxon>
        <taxon>Desulfobacteria</taxon>
        <taxon>Desulfobacterales</taxon>
        <taxon>Desulfobacterales incertae sedis</taxon>
        <taxon>Candidatus Desulfatibia</taxon>
    </lineage>
</organism>
<dbReference type="SUPFAM" id="SSF46785">
    <property type="entry name" value="Winged helix' DNA-binding domain"/>
    <property type="match status" value="1"/>
</dbReference>
<evidence type="ECO:0000313" key="2">
    <source>
        <dbReference type="Proteomes" id="UP000605201"/>
    </source>
</evidence>
<gene>
    <name evidence="1" type="ORF">H8D96_02510</name>
</gene>
<protein>
    <submittedName>
        <fullName evidence="1">Uncharacterized protein</fullName>
    </submittedName>
</protein>
<dbReference type="AlphaFoldDB" id="A0A8J6NQQ4"/>
<dbReference type="EMBL" id="JACNIG010000080">
    <property type="protein sequence ID" value="MBC8430769.1"/>
    <property type="molecule type" value="Genomic_DNA"/>
</dbReference>
<dbReference type="Proteomes" id="UP000605201">
    <property type="component" value="Unassembled WGS sequence"/>
</dbReference>
<evidence type="ECO:0000313" key="1">
    <source>
        <dbReference type="EMBL" id="MBC8430769.1"/>
    </source>
</evidence>